<evidence type="ECO:0000256" key="2">
    <source>
        <dbReference type="RuleBase" id="RU004508"/>
    </source>
</evidence>
<dbReference type="PANTHER" id="PTHR30244:SF34">
    <property type="entry name" value="DTDP-4-AMINO-4,6-DIDEOXYGALACTOSE TRANSAMINASE"/>
    <property type="match status" value="1"/>
</dbReference>
<name>A0A8E0WMR0_9RICK</name>
<dbReference type="InterPro" id="IPR000653">
    <property type="entry name" value="DegT/StrS_aminotransferase"/>
</dbReference>
<comment type="similarity">
    <text evidence="1 2">Belongs to the DegT/DnrJ/EryC1 family.</text>
</comment>
<dbReference type="PANTHER" id="PTHR30244">
    <property type="entry name" value="TRANSAMINASE"/>
    <property type="match status" value="1"/>
</dbReference>
<dbReference type="InterPro" id="IPR015422">
    <property type="entry name" value="PyrdxlP-dep_Trfase_small"/>
</dbReference>
<dbReference type="EMBL" id="JFKF01000035">
    <property type="protein sequence ID" value="KDO03399.1"/>
    <property type="molecule type" value="Genomic_DNA"/>
</dbReference>
<dbReference type="CDD" id="cd00616">
    <property type="entry name" value="AHBA_syn"/>
    <property type="match status" value="1"/>
</dbReference>
<evidence type="ECO:0000256" key="1">
    <source>
        <dbReference type="ARBA" id="ARBA00037999"/>
    </source>
</evidence>
<dbReference type="RefSeq" id="WP_008580477.1">
    <property type="nucleotide sequence ID" value="NZ_JFKF01000035.1"/>
</dbReference>
<proteinExistence type="inferred from homology"/>
<reference evidence="3 4" key="1">
    <citation type="submission" date="2014-02" db="EMBL/GenBank/DDBJ databases">
        <title>Draft genome sequence of Rickettsia buchneri sp. nov. ISO7T.</title>
        <authorList>
            <person name="Felsheim R.F."/>
            <person name="Kurtti T.J."/>
            <person name="Munderloh U.G."/>
        </authorList>
    </citation>
    <scope>NUCLEOTIDE SEQUENCE [LARGE SCALE GENOMIC DNA]</scope>
    <source>
        <strain evidence="3 4">ISO7</strain>
    </source>
</reference>
<gene>
    <name evidence="3" type="primary">btrR_1</name>
    <name evidence="3" type="ORF">REISMN_01825</name>
</gene>
<comment type="caution">
    <text evidence="3">The sequence shown here is derived from an EMBL/GenBank/DDBJ whole genome shotgun (WGS) entry which is preliminary data.</text>
</comment>
<evidence type="ECO:0000313" key="4">
    <source>
        <dbReference type="Proteomes" id="UP000027161"/>
    </source>
</evidence>
<dbReference type="EC" id="2.6.1.-" evidence="3"/>
<dbReference type="SUPFAM" id="SSF53383">
    <property type="entry name" value="PLP-dependent transferases"/>
    <property type="match status" value="1"/>
</dbReference>
<protein>
    <submittedName>
        <fullName evidence="3">L-glutamine:2-deoxy-scyllo-inosose aminotransferase</fullName>
        <ecNumber evidence="3">2.6.1.-</ecNumber>
    </submittedName>
</protein>
<evidence type="ECO:0000313" key="3">
    <source>
        <dbReference type="EMBL" id="KDO03399.1"/>
    </source>
</evidence>
<dbReference type="Proteomes" id="UP000027161">
    <property type="component" value="Unassembled WGS sequence"/>
</dbReference>
<keyword evidence="3" id="KW-0808">Transferase</keyword>
<sequence>MRKQLAINGGRCVAKYDEWPKWPLYQPSFIDSLKTVLESYRWTVSGLYTGTTTFDEKFCEDFAKFNNVKYALTVDHGTTAILVALQALGISYEDEVILPGLTWVSCATAILRVNAKPVFVDIEESTLCIDPIKVEEAITPKTRAILVVHLYCCMANMNHLKKISKKYNIPIIEDCSQAHGAIWEGKKAGSLGDIGIFSTQQGKPLTCGEGGVIITNDYYLFNKMVLLKNDGRALDKKVPIGYQQLREEAGIIGSNFALSEFQCAVLYENLKIFQQILSLQRKNASILMDELANIAGIKFLNPHPENTAQTYYHFIIKCKTSAFANASISTICEAVSKELGVWIHPIYQPLYRHALFQVSKDGRFKYLALNNYNTMYLKACETEAAKGITIHHSLLLSTPSLLSKIVEAFRKVQKYSYELSP</sequence>
<accession>A0A8E0WMR0</accession>
<dbReference type="GO" id="GO:0000271">
    <property type="term" value="P:polysaccharide biosynthetic process"/>
    <property type="evidence" value="ECO:0007669"/>
    <property type="project" value="TreeGrafter"/>
</dbReference>
<dbReference type="AlphaFoldDB" id="A0A8E0WMR0"/>
<keyword evidence="4" id="KW-1185">Reference proteome</keyword>
<keyword evidence="3" id="KW-0032">Aminotransferase</keyword>
<dbReference type="GO" id="GO:0030170">
    <property type="term" value="F:pyridoxal phosphate binding"/>
    <property type="evidence" value="ECO:0007669"/>
    <property type="project" value="TreeGrafter"/>
</dbReference>
<dbReference type="Pfam" id="PF01041">
    <property type="entry name" value="DegT_DnrJ_EryC1"/>
    <property type="match status" value="1"/>
</dbReference>
<dbReference type="Gene3D" id="3.90.1150.10">
    <property type="entry name" value="Aspartate Aminotransferase, domain 1"/>
    <property type="match status" value="1"/>
</dbReference>
<dbReference type="GO" id="GO:0008483">
    <property type="term" value="F:transaminase activity"/>
    <property type="evidence" value="ECO:0007669"/>
    <property type="project" value="UniProtKB-KW"/>
</dbReference>
<organism evidence="3 4">
    <name type="scientific">Rickettsia tamurae subsp. buchneri</name>
    <dbReference type="NCBI Taxonomy" id="1462938"/>
    <lineage>
        <taxon>Bacteria</taxon>
        <taxon>Pseudomonadati</taxon>
        <taxon>Pseudomonadota</taxon>
        <taxon>Alphaproteobacteria</taxon>
        <taxon>Rickettsiales</taxon>
        <taxon>Rickettsiaceae</taxon>
        <taxon>Rickettsieae</taxon>
        <taxon>Rickettsia</taxon>
        <taxon>spotted fever group</taxon>
    </lineage>
</organism>
<keyword evidence="2" id="KW-0663">Pyridoxal phosphate</keyword>
<dbReference type="InterPro" id="IPR015421">
    <property type="entry name" value="PyrdxlP-dep_Trfase_major"/>
</dbReference>
<dbReference type="InterPro" id="IPR015424">
    <property type="entry name" value="PyrdxlP-dep_Trfase"/>
</dbReference>
<dbReference type="Gene3D" id="3.40.640.10">
    <property type="entry name" value="Type I PLP-dependent aspartate aminotransferase-like (Major domain)"/>
    <property type="match status" value="1"/>
</dbReference>